<dbReference type="RefSeq" id="XP_022516548.1">
    <property type="nucleotide sequence ID" value="XM_022651070.1"/>
</dbReference>
<dbReference type="PANTHER" id="PTHR42973">
    <property type="entry name" value="BINDING OXIDOREDUCTASE, PUTATIVE (AFU_ORTHOLOGUE AFUA_1G17690)-RELATED"/>
    <property type="match status" value="1"/>
</dbReference>
<accession>A0A177FLM1</accession>
<evidence type="ECO:0000256" key="3">
    <source>
        <dbReference type="ARBA" id="ARBA00022827"/>
    </source>
</evidence>
<dbReference type="PROSITE" id="PS51387">
    <property type="entry name" value="FAD_PCMH"/>
    <property type="match status" value="1"/>
</dbReference>
<reference evidence="7 8" key="1">
    <citation type="submission" date="2016-03" db="EMBL/GenBank/DDBJ databases">
        <title>Draft genome sequence of the Fonsecaea monophora CBS 269.37.</title>
        <authorList>
            <person name="Bombassaro A."/>
            <person name="Vinicius W.A."/>
            <person name="De Hoog S."/>
            <person name="Sun J."/>
            <person name="Souza E.M."/>
            <person name="Raittz R.T."/>
            <person name="Costa F."/>
            <person name="Leao A.C."/>
            <person name="Tadra-Sfeir M.Z."/>
            <person name="Baura V."/>
            <person name="Balsanelli E."/>
            <person name="Pedrosa F.O."/>
            <person name="Moreno L.F."/>
            <person name="Steffens M.B."/>
            <person name="Xi L."/>
            <person name="Bocca A.L."/>
            <person name="Felipe M.S."/>
            <person name="Teixeira M."/>
            <person name="Telles Filho F.Q."/>
            <person name="Azevedo C.M."/>
            <person name="Gomes R."/>
            <person name="Vicente V.A."/>
        </authorList>
    </citation>
    <scope>NUCLEOTIDE SEQUENCE [LARGE SCALE GENOMIC DNA]</scope>
    <source>
        <strain evidence="7 8">CBS 269.37</strain>
    </source>
</reference>
<name>A0A177FLM1_9EURO</name>
<dbReference type="GO" id="GO:0071949">
    <property type="term" value="F:FAD binding"/>
    <property type="evidence" value="ECO:0007669"/>
    <property type="project" value="InterPro"/>
</dbReference>
<gene>
    <name evidence="7" type="ORF">AYO21_01086</name>
</gene>
<dbReference type="Pfam" id="PF01565">
    <property type="entry name" value="FAD_binding_4"/>
    <property type="match status" value="1"/>
</dbReference>
<dbReference type="Gene3D" id="3.30.465.10">
    <property type="match status" value="1"/>
</dbReference>
<evidence type="ECO:0000256" key="5">
    <source>
        <dbReference type="SAM" id="SignalP"/>
    </source>
</evidence>
<dbReference type="GeneID" id="34596266"/>
<evidence type="ECO:0000313" key="7">
    <source>
        <dbReference type="EMBL" id="OAG44596.1"/>
    </source>
</evidence>
<keyword evidence="8" id="KW-1185">Reference proteome</keyword>
<sequence>MVRTFFWTARLAVVLSACLLVSAQTDELDLSAPIEVLDSSPPIEQLEISATTDSVSTQSVSSNGCSALSSAGLRSLLLYPSNPAYASREASYWSPIAALGPQCIVQPRSTADVSKVVKALARAKAKFAVRSGGHVLWAGGSDIKDGVTIDLGLMTAVTYNSQTKIVSIQPGPRWGDVYNTLAPLGVTVTGGRDAGVGIGGFLTGGGLSFLSGRNGLACDQVVRFEVVLADGRIVHADCTSNRDLWKALKGGWANYGIVTRFDVTSTPLTTAWGGFNLHDKSVGPQVTTALVNFINNLRQNPDNAHIALAAYNSFMPGETSIGTFAINTLGVENATALREILQVPAIARDLDFLTLGEIGEKFKDPSDDRVIWHTLTFNNDVNIANKALALHDELVARLKSTLGADKFNSQCVLQPLPSLFAEIGARQGGNVLGLDSLNRNSILWVGSVGFQNAAYQQAAHDAVSAYARALESYAQSRNGNVAFRYINYADKDQNPLRSYGTTNVNFIKRVAAKYDPTGVFQKQVPGSFKVSAI</sequence>
<evidence type="ECO:0000313" key="8">
    <source>
        <dbReference type="Proteomes" id="UP000077002"/>
    </source>
</evidence>
<proteinExistence type="inferred from homology"/>
<evidence type="ECO:0000256" key="4">
    <source>
        <dbReference type="ARBA" id="ARBA00023002"/>
    </source>
</evidence>
<dbReference type="InterPro" id="IPR016166">
    <property type="entry name" value="FAD-bd_PCMH"/>
</dbReference>
<keyword evidence="4" id="KW-0560">Oxidoreductase</keyword>
<feature type="domain" description="FAD-binding PCMH-type" evidence="6">
    <location>
        <begin position="97"/>
        <end position="268"/>
    </location>
</feature>
<dbReference type="Proteomes" id="UP000077002">
    <property type="component" value="Unassembled WGS sequence"/>
</dbReference>
<dbReference type="InterPro" id="IPR036318">
    <property type="entry name" value="FAD-bd_PCMH-like_sf"/>
</dbReference>
<dbReference type="AlphaFoldDB" id="A0A177FLM1"/>
<dbReference type="EMBL" id="LVKK01000004">
    <property type="protein sequence ID" value="OAG44596.1"/>
    <property type="molecule type" value="Genomic_DNA"/>
</dbReference>
<protein>
    <recommendedName>
        <fullName evidence="6">FAD-binding PCMH-type domain-containing protein</fullName>
    </recommendedName>
</protein>
<evidence type="ECO:0000256" key="2">
    <source>
        <dbReference type="ARBA" id="ARBA00022630"/>
    </source>
</evidence>
<feature type="signal peptide" evidence="5">
    <location>
        <begin position="1"/>
        <end position="23"/>
    </location>
</feature>
<dbReference type="OrthoDB" id="2151789at2759"/>
<keyword evidence="2" id="KW-0285">Flavoprotein</keyword>
<dbReference type="InterPro" id="IPR016169">
    <property type="entry name" value="FAD-bd_PCMH_sub2"/>
</dbReference>
<feature type="chain" id="PRO_5008061229" description="FAD-binding PCMH-type domain-containing protein" evidence="5">
    <location>
        <begin position="24"/>
        <end position="533"/>
    </location>
</feature>
<keyword evidence="3" id="KW-0274">FAD</keyword>
<dbReference type="InterPro" id="IPR006094">
    <property type="entry name" value="Oxid_FAD_bind_N"/>
</dbReference>
<organism evidence="7 8">
    <name type="scientific">Fonsecaea monophora</name>
    <dbReference type="NCBI Taxonomy" id="254056"/>
    <lineage>
        <taxon>Eukaryota</taxon>
        <taxon>Fungi</taxon>
        <taxon>Dikarya</taxon>
        <taxon>Ascomycota</taxon>
        <taxon>Pezizomycotina</taxon>
        <taxon>Eurotiomycetes</taxon>
        <taxon>Chaetothyriomycetidae</taxon>
        <taxon>Chaetothyriales</taxon>
        <taxon>Herpotrichiellaceae</taxon>
        <taxon>Fonsecaea</taxon>
    </lineage>
</organism>
<dbReference type="PANTHER" id="PTHR42973:SF53">
    <property type="entry name" value="FAD-BINDING PCMH-TYPE DOMAIN-CONTAINING PROTEIN-RELATED"/>
    <property type="match status" value="1"/>
</dbReference>
<dbReference type="SUPFAM" id="SSF56176">
    <property type="entry name" value="FAD-binding/transporter-associated domain-like"/>
    <property type="match status" value="1"/>
</dbReference>
<comment type="caution">
    <text evidence="7">The sequence shown here is derived from an EMBL/GenBank/DDBJ whole genome shotgun (WGS) entry which is preliminary data.</text>
</comment>
<evidence type="ECO:0000259" key="6">
    <source>
        <dbReference type="PROSITE" id="PS51387"/>
    </source>
</evidence>
<keyword evidence="5" id="KW-0732">Signal</keyword>
<evidence type="ECO:0000256" key="1">
    <source>
        <dbReference type="ARBA" id="ARBA00005466"/>
    </source>
</evidence>
<comment type="similarity">
    <text evidence="1">Belongs to the oxygen-dependent FAD-linked oxidoreductase family.</text>
</comment>
<dbReference type="InterPro" id="IPR050416">
    <property type="entry name" value="FAD-linked_Oxidoreductase"/>
</dbReference>
<dbReference type="GO" id="GO:0016491">
    <property type="term" value="F:oxidoreductase activity"/>
    <property type="evidence" value="ECO:0007669"/>
    <property type="project" value="UniProtKB-KW"/>
</dbReference>